<dbReference type="EMBL" id="HBNS01000487">
    <property type="protein sequence ID" value="CAE4578536.1"/>
    <property type="molecule type" value="Transcribed_RNA"/>
</dbReference>
<dbReference type="AlphaFoldDB" id="A0A6V2A4B9"/>
<proteinExistence type="inferred from homology"/>
<evidence type="ECO:0000313" key="3">
    <source>
        <dbReference type="EMBL" id="CAE4578536.1"/>
    </source>
</evidence>
<dbReference type="SMART" id="SM01041">
    <property type="entry name" value="BRO1"/>
    <property type="match status" value="1"/>
</dbReference>
<accession>A0A6V2A4B9</accession>
<dbReference type="InterPro" id="IPR038499">
    <property type="entry name" value="BRO1_sf"/>
</dbReference>
<dbReference type="PANTHER" id="PTHR23032:SF13">
    <property type="entry name" value="BRO1 DOMAIN-CONTAINING PROTEIN BROX"/>
    <property type="match status" value="1"/>
</dbReference>
<dbReference type="InterPro" id="IPR004328">
    <property type="entry name" value="BRO1_dom"/>
</dbReference>
<gene>
    <name evidence="3" type="ORF">DBRI00130_LOCUS388</name>
    <name evidence="4" type="ORF">DBRI00130_LOCUS389</name>
</gene>
<evidence type="ECO:0000259" key="2">
    <source>
        <dbReference type="PROSITE" id="PS51180"/>
    </source>
</evidence>
<protein>
    <recommendedName>
        <fullName evidence="2">BRO1 domain-containing protein</fullName>
    </recommendedName>
</protein>
<organism evidence="3">
    <name type="scientific">Ditylum brightwellii</name>
    <dbReference type="NCBI Taxonomy" id="49249"/>
    <lineage>
        <taxon>Eukaryota</taxon>
        <taxon>Sar</taxon>
        <taxon>Stramenopiles</taxon>
        <taxon>Ochrophyta</taxon>
        <taxon>Bacillariophyta</taxon>
        <taxon>Mediophyceae</taxon>
        <taxon>Lithodesmiophycidae</taxon>
        <taxon>Lithodesmiales</taxon>
        <taxon>Lithodesmiaceae</taxon>
        <taxon>Ditylum</taxon>
    </lineage>
</organism>
<reference evidence="3" key="1">
    <citation type="submission" date="2021-01" db="EMBL/GenBank/DDBJ databases">
        <authorList>
            <person name="Corre E."/>
            <person name="Pelletier E."/>
            <person name="Niang G."/>
            <person name="Scheremetjew M."/>
            <person name="Finn R."/>
            <person name="Kale V."/>
            <person name="Holt S."/>
            <person name="Cochrane G."/>
            <person name="Meng A."/>
            <person name="Brown T."/>
            <person name="Cohen L."/>
        </authorList>
    </citation>
    <scope>NUCLEOTIDE SEQUENCE</scope>
    <source>
        <strain evidence="3">GSO104</strain>
    </source>
</reference>
<dbReference type="EMBL" id="HBNS01000488">
    <property type="protein sequence ID" value="CAE4578539.1"/>
    <property type="molecule type" value="Transcribed_RNA"/>
</dbReference>
<evidence type="ECO:0000256" key="1">
    <source>
        <dbReference type="ARBA" id="ARBA00008901"/>
    </source>
</evidence>
<evidence type="ECO:0000313" key="4">
    <source>
        <dbReference type="EMBL" id="CAE4578539.1"/>
    </source>
</evidence>
<dbReference type="InterPro" id="IPR038898">
    <property type="entry name" value="BROX"/>
</dbReference>
<dbReference type="PROSITE" id="PS51180">
    <property type="entry name" value="BRO1"/>
    <property type="match status" value="1"/>
</dbReference>
<feature type="domain" description="BRO1" evidence="2">
    <location>
        <begin position="1"/>
        <end position="324"/>
    </location>
</feature>
<dbReference type="PANTHER" id="PTHR23032">
    <property type="entry name" value="BRO1 DOMAIN-CONTAINING PROTEIN BROX"/>
    <property type="match status" value="1"/>
</dbReference>
<comment type="similarity">
    <text evidence="1">Belongs to the BROX family.</text>
</comment>
<dbReference type="Pfam" id="PF03097">
    <property type="entry name" value="BRO1"/>
    <property type="match status" value="1"/>
</dbReference>
<dbReference type="Gene3D" id="1.25.40.280">
    <property type="entry name" value="alix/aip1 like domains"/>
    <property type="match status" value="1"/>
</dbReference>
<sequence length="333" mass="37317">MTHENAINAAETYLPRINQVILSCKVQPEMARLDEPLFFEWSSGLEKDKKSYKSEAMMYEMVMTLATLAIGKIGAASDARNIRDYPLAGRELKKAAGMVQCLAEEQLPQWVSHKSSSDTLGKDLPVEASIGFCEAFQILCLAVGQQMAVATVLAKPTVPNYSLLAKLCLGISEHMELFNSTMNSKAALEKEKIDSDFFTVIAFETQFHRALSLYFSARSLWDAHDFGVAIPMMKDAIAAMETRKTSASKGIPAIKSKTSYLKFLSDDLKETRSHMESLLQSWIKENSTIYYEDVMSVVPREKILQKGLMMMKPDPYMFEAVEPLLLSTDFRKG</sequence>
<name>A0A6V2A4B9_9STRA</name>